<evidence type="ECO:0000313" key="3">
    <source>
        <dbReference type="Proteomes" id="UP001597187"/>
    </source>
</evidence>
<gene>
    <name evidence="2" type="ORF">ACFSBT_05455</name>
</gene>
<dbReference type="EMBL" id="JBHUDC010000003">
    <property type="protein sequence ID" value="MFD1512727.1"/>
    <property type="molecule type" value="Genomic_DNA"/>
</dbReference>
<feature type="compositionally biased region" description="Basic and acidic residues" evidence="1">
    <location>
        <begin position="27"/>
        <end position="38"/>
    </location>
</feature>
<evidence type="ECO:0008006" key="4">
    <source>
        <dbReference type="Google" id="ProtNLM"/>
    </source>
</evidence>
<feature type="region of interest" description="Disordered" evidence="1">
    <location>
        <begin position="1"/>
        <end position="81"/>
    </location>
</feature>
<dbReference type="Proteomes" id="UP001597187">
    <property type="component" value="Unassembled WGS sequence"/>
</dbReference>
<comment type="caution">
    <text evidence="2">The sequence shown here is derived from an EMBL/GenBank/DDBJ whole genome shotgun (WGS) entry which is preliminary data.</text>
</comment>
<dbReference type="RefSeq" id="WP_250872707.1">
    <property type="nucleotide sequence ID" value="NZ_JALXFV010000003.1"/>
</dbReference>
<evidence type="ECO:0000256" key="1">
    <source>
        <dbReference type="SAM" id="MobiDB-lite"/>
    </source>
</evidence>
<evidence type="ECO:0000313" key="2">
    <source>
        <dbReference type="EMBL" id="MFD1512727.1"/>
    </source>
</evidence>
<feature type="compositionally biased region" description="Basic and acidic residues" evidence="1">
    <location>
        <begin position="60"/>
        <end position="81"/>
    </location>
</feature>
<organism evidence="2 3">
    <name type="scientific">Halomarina rubra</name>
    <dbReference type="NCBI Taxonomy" id="2071873"/>
    <lineage>
        <taxon>Archaea</taxon>
        <taxon>Methanobacteriati</taxon>
        <taxon>Methanobacteriota</taxon>
        <taxon>Stenosarchaea group</taxon>
        <taxon>Halobacteria</taxon>
        <taxon>Halobacteriales</taxon>
        <taxon>Natronomonadaceae</taxon>
        <taxon>Halomarina</taxon>
    </lineage>
</organism>
<accession>A0ABD6AT65</accession>
<proteinExistence type="predicted"/>
<protein>
    <recommendedName>
        <fullName evidence="4">DUF2171 domain-containing protein</fullName>
    </recommendedName>
</protein>
<sequence>MTRGFGEPDVGKPVFSSRGDRLGTVSEVRDEDTARVDHDDSDGLTEKVKEMLGWDDDEDHHDLQRDHVERRDDDGIHLRDR</sequence>
<name>A0ABD6AT65_9EURY</name>
<keyword evidence="3" id="KW-1185">Reference proteome</keyword>
<reference evidence="2 3" key="1">
    <citation type="journal article" date="2019" name="Int. J. Syst. Evol. Microbiol.">
        <title>The Global Catalogue of Microorganisms (GCM) 10K type strain sequencing project: providing services to taxonomists for standard genome sequencing and annotation.</title>
        <authorList>
            <consortium name="The Broad Institute Genomics Platform"/>
            <consortium name="The Broad Institute Genome Sequencing Center for Infectious Disease"/>
            <person name="Wu L."/>
            <person name="Ma J."/>
        </authorList>
    </citation>
    <scope>NUCLEOTIDE SEQUENCE [LARGE SCALE GENOMIC DNA]</scope>
    <source>
        <strain evidence="2 3">CGMCC 1.12563</strain>
    </source>
</reference>
<dbReference type="AlphaFoldDB" id="A0ABD6AT65"/>